<evidence type="ECO:0008006" key="2">
    <source>
        <dbReference type="Google" id="ProtNLM"/>
    </source>
</evidence>
<dbReference type="RefSeq" id="YP_010003135.1">
    <property type="nucleotide sequence ID" value="NC_053255.1"/>
</dbReference>
<evidence type="ECO:0000313" key="1">
    <source>
        <dbReference type="EMBL" id="AZP40272.1"/>
    </source>
</evidence>
<dbReference type="AlphaFoldDB" id="A0A7R6NFP8"/>
<keyword evidence="1" id="KW-0496">Mitochondrion</keyword>
<dbReference type="InterPro" id="IPR043502">
    <property type="entry name" value="DNA/RNA_pol_sf"/>
</dbReference>
<geneLocation type="mitochondrion" evidence="1"/>
<accession>A0A7R6NFP8</accession>
<reference evidence="1" key="1">
    <citation type="submission" date="2018-02" db="EMBL/GenBank/DDBJ databases">
        <title>The complete mitochondrial genome sequence of the green macroalga Ulva torta.</title>
        <authorList>
            <person name="Liu F."/>
            <person name="Melton J.T. III."/>
        </authorList>
    </citation>
    <scope>NUCLEOTIDE SEQUENCE</scope>
</reference>
<dbReference type="SUPFAM" id="SSF56672">
    <property type="entry name" value="DNA/RNA polymerases"/>
    <property type="match status" value="1"/>
</dbReference>
<gene>
    <name evidence="1" type="primary">orf118</name>
</gene>
<sequence length="118" mass="14321">MINDKMINFINKYQFELTDGDILLITDKWAKLTEDTSQRQQQKWGQVYSKAEDARRAIISERITKRNETLRNQDTLSIAKFFQSYQFYWPAVHDFRGRIYRISNLNVQMIRQKFNMFL</sequence>
<name>A0A7R6NFP8_9CHLO</name>
<dbReference type="EMBL" id="MH013471">
    <property type="protein sequence ID" value="AZP40272.1"/>
    <property type="molecule type" value="Genomic_DNA"/>
</dbReference>
<protein>
    <recommendedName>
        <fullName evidence="2">DNA-directed RNA polymerase</fullName>
    </recommendedName>
</protein>
<proteinExistence type="predicted"/>
<dbReference type="GeneID" id="63032675"/>
<organism evidence="1">
    <name type="scientific">Ulva torta</name>
    <dbReference type="NCBI Taxonomy" id="932731"/>
    <lineage>
        <taxon>Eukaryota</taxon>
        <taxon>Viridiplantae</taxon>
        <taxon>Chlorophyta</taxon>
        <taxon>core chlorophytes</taxon>
        <taxon>Ulvophyceae</taxon>
        <taxon>OUU clade</taxon>
        <taxon>Ulvales</taxon>
        <taxon>Ulvaceae</taxon>
        <taxon>Ulva</taxon>
    </lineage>
</organism>